<dbReference type="InterPro" id="IPR038980">
    <property type="entry name" value="ATM_plant"/>
</dbReference>
<organism evidence="1 2">
    <name type="scientific">Lithocarpus litseifolius</name>
    <dbReference type="NCBI Taxonomy" id="425828"/>
    <lineage>
        <taxon>Eukaryota</taxon>
        <taxon>Viridiplantae</taxon>
        <taxon>Streptophyta</taxon>
        <taxon>Embryophyta</taxon>
        <taxon>Tracheophyta</taxon>
        <taxon>Spermatophyta</taxon>
        <taxon>Magnoliopsida</taxon>
        <taxon>eudicotyledons</taxon>
        <taxon>Gunneridae</taxon>
        <taxon>Pentapetalae</taxon>
        <taxon>rosids</taxon>
        <taxon>fabids</taxon>
        <taxon>Fagales</taxon>
        <taxon>Fagaceae</taxon>
        <taxon>Lithocarpus</taxon>
    </lineage>
</organism>
<evidence type="ECO:0000313" key="1">
    <source>
        <dbReference type="EMBL" id="KAL0008210.1"/>
    </source>
</evidence>
<name>A0AAW2DFZ9_9ROSI</name>
<gene>
    <name evidence="1" type="ORF">SO802_009712</name>
</gene>
<dbReference type="PANTHER" id="PTHR37079:SF4">
    <property type="entry name" value="SERINE_THREONINE-PROTEIN KINASE ATM"/>
    <property type="match status" value="1"/>
</dbReference>
<accession>A0AAW2DFZ9</accession>
<dbReference type="PANTHER" id="PTHR37079">
    <property type="entry name" value="SERINE/THREONINE-PROTEIN KINASE ATM"/>
    <property type="match status" value="1"/>
</dbReference>
<comment type="caution">
    <text evidence="1">The sequence shown here is derived from an EMBL/GenBank/DDBJ whole genome shotgun (WGS) entry which is preliminary data.</text>
</comment>
<keyword evidence="2" id="KW-1185">Reference proteome</keyword>
<dbReference type="GO" id="GO:0006974">
    <property type="term" value="P:DNA damage response"/>
    <property type="evidence" value="ECO:0007669"/>
    <property type="project" value="InterPro"/>
</dbReference>
<reference evidence="1 2" key="1">
    <citation type="submission" date="2024-01" db="EMBL/GenBank/DDBJ databases">
        <title>A telomere-to-telomere, gap-free genome of sweet tea (Lithocarpus litseifolius).</title>
        <authorList>
            <person name="Zhou J."/>
        </authorList>
    </citation>
    <scope>NUCLEOTIDE SEQUENCE [LARGE SCALE GENOMIC DNA]</scope>
    <source>
        <strain evidence="1">Zhou-2022a</strain>
        <tissue evidence="1">Leaf</tissue>
    </source>
</reference>
<protein>
    <submittedName>
        <fullName evidence="1">Uncharacterized protein</fullName>
    </submittedName>
</protein>
<sequence length="176" mass="20357">MKYFSFLQISCLRALQEGDCDEFRRKLKDSKQELVLSVFCASEENTEYIYSTVIKLPMAWWAVVYNIWIQRNNRVHNGVVKTEEQLDDNLKQPDIVKCEIALEGAISREYLNHVAMLVDDEELELQELQAGLNPLKCLDHFAANSIHGCSLYNVDICSFTLDEFASSFHDKVKSHF</sequence>
<dbReference type="EMBL" id="JAZDWU010000003">
    <property type="protein sequence ID" value="KAL0008210.1"/>
    <property type="molecule type" value="Genomic_DNA"/>
</dbReference>
<evidence type="ECO:0000313" key="2">
    <source>
        <dbReference type="Proteomes" id="UP001459277"/>
    </source>
</evidence>
<dbReference type="Proteomes" id="UP001459277">
    <property type="component" value="Unassembled WGS sequence"/>
</dbReference>
<dbReference type="GO" id="GO:0004674">
    <property type="term" value="F:protein serine/threonine kinase activity"/>
    <property type="evidence" value="ECO:0007669"/>
    <property type="project" value="InterPro"/>
</dbReference>
<proteinExistence type="predicted"/>
<dbReference type="AlphaFoldDB" id="A0AAW2DFZ9"/>